<feature type="domain" description="CBS" evidence="4">
    <location>
        <begin position="136"/>
        <end position="199"/>
    </location>
</feature>
<dbReference type="PANTHER" id="PTHR22777:SF27">
    <property type="entry name" value="MAGNESIUM AND COBALT EFFLUX PROTEIN CORC"/>
    <property type="match status" value="1"/>
</dbReference>
<dbReference type="InterPro" id="IPR044751">
    <property type="entry name" value="Ion_transp-like_CBS"/>
</dbReference>
<comment type="caution">
    <text evidence="5">The sequence shown here is derived from an EMBL/GenBank/DDBJ whole genome shotgun (WGS) entry which is preliminary data.</text>
</comment>
<evidence type="ECO:0000313" key="5">
    <source>
        <dbReference type="EMBL" id="MDR5895637.1"/>
    </source>
</evidence>
<evidence type="ECO:0000256" key="3">
    <source>
        <dbReference type="PROSITE-ProRule" id="PRU00703"/>
    </source>
</evidence>
<reference evidence="5 6" key="1">
    <citation type="submission" date="2023-04" db="EMBL/GenBank/DDBJ databases">
        <title>A long-awaited taxogenomic arrangement of the family Halomonadaceae.</title>
        <authorList>
            <person name="De La Haba R."/>
            <person name="Chuvochina M."/>
            <person name="Wittouck S."/>
            <person name="Arahal D.R."/>
            <person name="Sanchez-Porro C."/>
            <person name="Hugenholtz P."/>
            <person name="Ventosa A."/>
        </authorList>
    </citation>
    <scope>NUCLEOTIDE SEQUENCE [LARGE SCALE GENOMIC DNA]</scope>
    <source>
        <strain evidence="5 6">DSM 22428</strain>
    </source>
</reference>
<dbReference type="InterPro" id="IPR000644">
    <property type="entry name" value="CBS_dom"/>
</dbReference>
<dbReference type="InterPro" id="IPR046342">
    <property type="entry name" value="CBS_dom_sf"/>
</dbReference>
<evidence type="ECO:0000313" key="6">
    <source>
        <dbReference type="Proteomes" id="UP001269375"/>
    </source>
</evidence>
<dbReference type="RefSeq" id="WP_251589419.1">
    <property type="nucleotide sequence ID" value="NZ_JAMLJI010000001.1"/>
</dbReference>
<accession>A0ABU1GVQ2</accession>
<dbReference type="PANTHER" id="PTHR22777">
    <property type="entry name" value="HEMOLYSIN-RELATED"/>
    <property type="match status" value="1"/>
</dbReference>
<name>A0ABU1GVQ2_9GAMM</name>
<evidence type="ECO:0000256" key="1">
    <source>
        <dbReference type="ARBA" id="ARBA00022737"/>
    </source>
</evidence>
<dbReference type="Gene3D" id="3.10.580.10">
    <property type="entry name" value="CBS-domain"/>
    <property type="match status" value="1"/>
</dbReference>
<dbReference type="EMBL" id="JARWAO010000003">
    <property type="protein sequence ID" value="MDR5895637.1"/>
    <property type="molecule type" value="Genomic_DNA"/>
</dbReference>
<dbReference type="Gene3D" id="3.30.465.10">
    <property type="match status" value="1"/>
</dbReference>
<organism evidence="5 6">
    <name type="scientific">Larsenimonas suaedae</name>
    <dbReference type="NCBI Taxonomy" id="1851019"/>
    <lineage>
        <taxon>Bacteria</taxon>
        <taxon>Pseudomonadati</taxon>
        <taxon>Pseudomonadota</taxon>
        <taxon>Gammaproteobacteria</taxon>
        <taxon>Oceanospirillales</taxon>
        <taxon>Halomonadaceae</taxon>
        <taxon>Larsenimonas</taxon>
    </lineage>
</organism>
<keyword evidence="6" id="KW-1185">Reference proteome</keyword>
<protein>
    <submittedName>
        <fullName evidence="5">Transporter associated domain-containing protein</fullName>
    </submittedName>
</protein>
<dbReference type="Pfam" id="PF00571">
    <property type="entry name" value="CBS"/>
    <property type="match status" value="2"/>
</dbReference>
<dbReference type="PROSITE" id="PS51371">
    <property type="entry name" value="CBS"/>
    <property type="match status" value="2"/>
</dbReference>
<dbReference type="SUPFAM" id="SSF54631">
    <property type="entry name" value="CBS-domain pair"/>
    <property type="match status" value="1"/>
</dbReference>
<dbReference type="SMART" id="SM01091">
    <property type="entry name" value="CorC_HlyC"/>
    <property type="match status" value="1"/>
</dbReference>
<feature type="domain" description="CBS" evidence="4">
    <location>
        <begin position="71"/>
        <end position="130"/>
    </location>
</feature>
<dbReference type="Proteomes" id="UP001269375">
    <property type="component" value="Unassembled WGS sequence"/>
</dbReference>
<gene>
    <name evidence="5" type="ORF">QC825_06075</name>
</gene>
<proteinExistence type="predicted"/>
<dbReference type="CDD" id="cd04590">
    <property type="entry name" value="CBS_pair_CorC_HlyC_assoc"/>
    <property type="match status" value="1"/>
</dbReference>
<evidence type="ECO:0000256" key="2">
    <source>
        <dbReference type="ARBA" id="ARBA00023122"/>
    </source>
</evidence>
<evidence type="ECO:0000259" key="4">
    <source>
        <dbReference type="PROSITE" id="PS51371"/>
    </source>
</evidence>
<dbReference type="SMART" id="SM00116">
    <property type="entry name" value="CBS"/>
    <property type="match status" value="2"/>
</dbReference>
<dbReference type="InterPro" id="IPR005170">
    <property type="entry name" value="Transptr-assoc_dom"/>
</dbReference>
<dbReference type="InterPro" id="IPR036318">
    <property type="entry name" value="FAD-bd_PCMH-like_sf"/>
</dbReference>
<keyword evidence="1" id="KW-0677">Repeat</keyword>
<sequence>MSDDRSSSQGSKSWLDKLLGAFSNDSEEPSSVDELKNFLRDAGTRLSLDQDGMTIIEGAFEISSQQAREAMIPRSQIVAISADQQPDDFLPIIMESAHSRYPVVDDNLDEIIGVLLVKDLLPLIMQNAEQRALFDMRKLMRPAMFIPESKRLNNLLKEFRDTRNHMAIVVDEYGGTAGLVTIEDILEQIVGDIEDEHDIEDEDDIRDLGDGSFAVKALTPIEDFNERFETRFSDDEFDTVGGLVMQRFGHLPRRLESTDLEQWRFTVMNADNRRIRLLKATPLGKGYTADDSEHASNAQDTSY</sequence>
<dbReference type="Pfam" id="PF03471">
    <property type="entry name" value="CorC_HlyC"/>
    <property type="match status" value="1"/>
</dbReference>
<dbReference type="SUPFAM" id="SSF56176">
    <property type="entry name" value="FAD-binding/transporter-associated domain-like"/>
    <property type="match status" value="1"/>
</dbReference>
<keyword evidence="2 3" id="KW-0129">CBS domain</keyword>
<dbReference type="InterPro" id="IPR016169">
    <property type="entry name" value="FAD-bd_PCMH_sub2"/>
</dbReference>